<dbReference type="GO" id="GO:0046872">
    <property type="term" value="F:metal ion binding"/>
    <property type="evidence" value="ECO:0007669"/>
    <property type="project" value="UniProtKB-KW"/>
</dbReference>
<evidence type="ECO:0000259" key="2">
    <source>
        <dbReference type="PROSITE" id="PS51819"/>
    </source>
</evidence>
<protein>
    <submittedName>
        <fullName evidence="3">Lactoylglutathione lyase</fullName>
    </submittedName>
</protein>
<evidence type="ECO:0000313" key="4">
    <source>
        <dbReference type="Proteomes" id="UP000237846"/>
    </source>
</evidence>
<comment type="caution">
    <text evidence="3">The sequence shown here is derived from an EMBL/GenBank/DDBJ whole genome shotgun (WGS) entry which is preliminary data.</text>
</comment>
<name>A0A2T0Q5C1_9ACTN</name>
<dbReference type="Gene3D" id="3.10.180.10">
    <property type="entry name" value="2,3-Dihydroxybiphenyl 1,2-Dioxygenase, domain 1"/>
    <property type="match status" value="1"/>
</dbReference>
<evidence type="ECO:0000256" key="1">
    <source>
        <dbReference type="ARBA" id="ARBA00022723"/>
    </source>
</evidence>
<dbReference type="InterPro" id="IPR037523">
    <property type="entry name" value="VOC_core"/>
</dbReference>
<dbReference type="GO" id="GO:0016829">
    <property type="term" value="F:lyase activity"/>
    <property type="evidence" value="ECO:0007669"/>
    <property type="project" value="UniProtKB-KW"/>
</dbReference>
<dbReference type="PANTHER" id="PTHR43048:SF4">
    <property type="entry name" value="RING-CLEAVING DIOXYGENASE-RELATED"/>
    <property type="match status" value="1"/>
</dbReference>
<dbReference type="InterPro" id="IPR004360">
    <property type="entry name" value="Glyas_Fos-R_dOase_dom"/>
</dbReference>
<sequence length="135" mass="14510">MAFRSPFPLVYTDDVERMARFYTDELGFAVAFRFPDDPALPMEFVQLALDGGGLGLGRPTDPAHGGPVAAASDPATFELCVRTDDVDAAVSRLRAAGAPVLREPQDMPWNERMAYVADPDGHPIMLYAPVGDGGN</sequence>
<organism evidence="3 4">
    <name type="scientific">Allonocardiopsis opalescens</name>
    <dbReference type="NCBI Taxonomy" id="1144618"/>
    <lineage>
        <taxon>Bacteria</taxon>
        <taxon>Bacillati</taxon>
        <taxon>Actinomycetota</taxon>
        <taxon>Actinomycetes</taxon>
        <taxon>Streptosporangiales</taxon>
        <taxon>Allonocardiopsis</taxon>
    </lineage>
</organism>
<dbReference type="PROSITE" id="PS51819">
    <property type="entry name" value="VOC"/>
    <property type="match status" value="1"/>
</dbReference>
<dbReference type="AlphaFoldDB" id="A0A2T0Q5C1"/>
<gene>
    <name evidence="3" type="ORF">CLV72_104491</name>
</gene>
<dbReference type="Proteomes" id="UP000237846">
    <property type="component" value="Unassembled WGS sequence"/>
</dbReference>
<accession>A0A2T0Q5C1</accession>
<dbReference type="InterPro" id="IPR051785">
    <property type="entry name" value="MMCE/EMCE_epimerase"/>
</dbReference>
<keyword evidence="4" id="KW-1185">Reference proteome</keyword>
<dbReference type="GO" id="GO:0046491">
    <property type="term" value="P:L-methylmalonyl-CoA metabolic process"/>
    <property type="evidence" value="ECO:0007669"/>
    <property type="project" value="TreeGrafter"/>
</dbReference>
<dbReference type="GO" id="GO:0004493">
    <property type="term" value="F:methylmalonyl-CoA epimerase activity"/>
    <property type="evidence" value="ECO:0007669"/>
    <property type="project" value="TreeGrafter"/>
</dbReference>
<reference evidence="3 4" key="1">
    <citation type="submission" date="2018-03" db="EMBL/GenBank/DDBJ databases">
        <title>Genomic Encyclopedia of Archaeal and Bacterial Type Strains, Phase II (KMG-II): from individual species to whole genera.</title>
        <authorList>
            <person name="Goeker M."/>
        </authorList>
    </citation>
    <scope>NUCLEOTIDE SEQUENCE [LARGE SCALE GENOMIC DNA]</scope>
    <source>
        <strain evidence="3 4">DSM 45601</strain>
    </source>
</reference>
<keyword evidence="3" id="KW-0456">Lyase</keyword>
<dbReference type="RefSeq" id="WP_106246508.1">
    <property type="nucleotide sequence ID" value="NZ_PVZC01000004.1"/>
</dbReference>
<proteinExistence type="predicted"/>
<dbReference type="SUPFAM" id="SSF54593">
    <property type="entry name" value="Glyoxalase/Bleomycin resistance protein/Dihydroxybiphenyl dioxygenase"/>
    <property type="match status" value="1"/>
</dbReference>
<dbReference type="OrthoDB" id="9798201at2"/>
<feature type="domain" description="VOC" evidence="2">
    <location>
        <begin position="4"/>
        <end position="129"/>
    </location>
</feature>
<dbReference type="InterPro" id="IPR029068">
    <property type="entry name" value="Glyas_Bleomycin-R_OHBP_Dase"/>
</dbReference>
<evidence type="ECO:0000313" key="3">
    <source>
        <dbReference type="EMBL" id="PRX98911.1"/>
    </source>
</evidence>
<dbReference type="EMBL" id="PVZC01000004">
    <property type="protein sequence ID" value="PRX98911.1"/>
    <property type="molecule type" value="Genomic_DNA"/>
</dbReference>
<keyword evidence="1" id="KW-0479">Metal-binding</keyword>
<dbReference type="Pfam" id="PF00903">
    <property type="entry name" value="Glyoxalase"/>
    <property type="match status" value="1"/>
</dbReference>
<dbReference type="PANTHER" id="PTHR43048">
    <property type="entry name" value="METHYLMALONYL-COA EPIMERASE"/>
    <property type="match status" value="1"/>
</dbReference>